<name>A0A9P4IWX4_9PEZI</name>
<comment type="subcellular location">
    <subcellularLocation>
        <location evidence="4">Membrane</location>
        <topology evidence="4">Multi-pass membrane protein</topology>
    </subcellularLocation>
</comment>
<dbReference type="InterPro" id="IPR038814">
    <property type="entry name" value="AIM11"/>
</dbReference>
<protein>
    <recommendedName>
        <fullName evidence="4">Altered inheritance of mitochondria protein 11</fullName>
    </recommendedName>
</protein>
<feature type="compositionally biased region" description="Polar residues" evidence="5">
    <location>
        <begin position="37"/>
        <end position="48"/>
    </location>
</feature>
<dbReference type="EMBL" id="ML996089">
    <property type="protein sequence ID" value="KAF2150354.1"/>
    <property type="molecule type" value="Genomic_DNA"/>
</dbReference>
<evidence type="ECO:0000256" key="4">
    <source>
        <dbReference type="RuleBase" id="RU367098"/>
    </source>
</evidence>
<evidence type="ECO:0000313" key="7">
    <source>
        <dbReference type="Proteomes" id="UP000799439"/>
    </source>
</evidence>
<dbReference type="PANTHER" id="PTHR39136:SF1">
    <property type="entry name" value="ALTERED INHERITANCE OF MITOCHONDRIA PROTEIN 11"/>
    <property type="match status" value="1"/>
</dbReference>
<evidence type="ECO:0000256" key="1">
    <source>
        <dbReference type="ARBA" id="ARBA00022692"/>
    </source>
</evidence>
<keyword evidence="2 4" id="KW-1133">Transmembrane helix</keyword>
<proteinExistence type="inferred from homology"/>
<keyword evidence="1 4" id="KW-0812">Transmembrane</keyword>
<dbReference type="AlphaFoldDB" id="A0A9P4IWX4"/>
<dbReference type="Proteomes" id="UP000799439">
    <property type="component" value="Unassembled WGS sequence"/>
</dbReference>
<feature type="region of interest" description="Disordered" evidence="5">
    <location>
        <begin position="1"/>
        <end position="53"/>
    </location>
</feature>
<feature type="transmembrane region" description="Helical" evidence="4">
    <location>
        <begin position="121"/>
        <end position="144"/>
    </location>
</feature>
<comment type="caution">
    <text evidence="6">The sequence shown here is derived from an EMBL/GenBank/DDBJ whole genome shotgun (WGS) entry which is preliminary data.</text>
</comment>
<gene>
    <name evidence="4" type="primary">AIM11</name>
    <name evidence="6" type="ORF">K461DRAFT_295641</name>
</gene>
<dbReference type="GO" id="GO:0016020">
    <property type="term" value="C:membrane"/>
    <property type="evidence" value="ECO:0007669"/>
    <property type="project" value="UniProtKB-SubCell"/>
</dbReference>
<organism evidence="6 7">
    <name type="scientific">Myriangium duriaei CBS 260.36</name>
    <dbReference type="NCBI Taxonomy" id="1168546"/>
    <lineage>
        <taxon>Eukaryota</taxon>
        <taxon>Fungi</taxon>
        <taxon>Dikarya</taxon>
        <taxon>Ascomycota</taxon>
        <taxon>Pezizomycotina</taxon>
        <taxon>Dothideomycetes</taxon>
        <taxon>Dothideomycetidae</taxon>
        <taxon>Myriangiales</taxon>
        <taxon>Myriangiaceae</taxon>
        <taxon>Myriangium</taxon>
    </lineage>
</organism>
<evidence type="ECO:0000313" key="6">
    <source>
        <dbReference type="EMBL" id="KAF2150354.1"/>
    </source>
</evidence>
<evidence type="ECO:0000256" key="2">
    <source>
        <dbReference type="ARBA" id="ARBA00022989"/>
    </source>
</evidence>
<dbReference type="PANTHER" id="PTHR39136">
    <property type="entry name" value="ALTERED INHERITANCE OF MITOCHONDRIA PROTEIN 11"/>
    <property type="match status" value="1"/>
</dbReference>
<keyword evidence="3 4" id="KW-0472">Membrane</keyword>
<evidence type="ECO:0000256" key="5">
    <source>
        <dbReference type="SAM" id="MobiDB-lite"/>
    </source>
</evidence>
<keyword evidence="7" id="KW-1185">Reference proteome</keyword>
<feature type="transmembrane region" description="Helical" evidence="4">
    <location>
        <begin position="69"/>
        <end position="86"/>
    </location>
</feature>
<dbReference type="OrthoDB" id="3558022at2759"/>
<reference evidence="6" key="1">
    <citation type="journal article" date="2020" name="Stud. Mycol.">
        <title>101 Dothideomycetes genomes: a test case for predicting lifestyles and emergence of pathogens.</title>
        <authorList>
            <person name="Haridas S."/>
            <person name="Albert R."/>
            <person name="Binder M."/>
            <person name="Bloem J."/>
            <person name="Labutti K."/>
            <person name="Salamov A."/>
            <person name="Andreopoulos B."/>
            <person name="Baker S."/>
            <person name="Barry K."/>
            <person name="Bills G."/>
            <person name="Bluhm B."/>
            <person name="Cannon C."/>
            <person name="Castanera R."/>
            <person name="Culley D."/>
            <person name="Daum C."/>
            <person name="Ezra D."/>
            <person name="Gonzalez J."/>
            <person name="Henrissat B."/>
            <person name="Kuo A."/>
            <person name="Liang C."/>
            <person name="Lipzen A."/>
            <person name="Lutzoni F."/>
            <person name="Magnuson J."/>
            <person name="Mondo S."/>
            <person name="Nolan M."/>
            <person name="Ohm R."/>
            <person name="Pangilinan J."/>
            <person name="Park H.-J."/>
            <person name="Ramirez L."/>
            <person name="Alfaro M."/>
            <person name="Sun H."/>
            <person name="Tritt A."/>
            <person name="Yoshinaga Y."/>
            <person name="Zwiers L.-H."/>
            <person name="Turgeon B."/>
            <person name="Goodwin S."/>
            <person name="Spatafora J."/>
            <person name="Crous P."/>
            <person name="Grigoriev I."/>
        </authorList>
    </citation>
    <scope>NUCLEOTIDE SEQUENCE</scope>
    <source>
        <strain evidence="6">CBS 260.36</strain>
    </source>
</reference>
<evidence type="ECO:0000256" key="3">
    <source>
        <dbReference type="ARBA" id="ARBA00023136"/>
    </source>
</evidence>
<comment type="similarity">
    <text evidence="4">Belongs to the AIM11 family.</text>
</comment>
<dbReference type="GO" id="GO:0005739">
    <property type="term" value="C:mitochondrion"/>
    <property type="evidence" value="ECO:0007669"/>
    <property type="project" value="TreeGrafter"/>
</dbReference>
<sequence length="211" mass="23383">MWSFSLPTPYDARPSQHIAPTTSGKHASAASRPEQLGPQSYATSTIPTQKPEESRWQTLWTSRRSRQQFSYFAAGASFMLLSAWVTRRALNRKLLSTKPSGLFSPSNHVKPAPGSLDALEALSLATLNVSSFGVMMIGGGLWAFDISNLEELRTKVRRGMDIDGKDKTDPEYEADMEEWMAVMLARLQGKNDKDIGEMLKEAAQIGQSRKS</sequence>
<accession>A0A9P4IWX4</accession>